<dbReference type="OrthoDB" id="1063036at2759"/>
<keyword evidence="2" id="KW-1185">Reference proteome</keyword>
<accession>A0A6J0N1B5</accession>
<dbReference type="KEGG" id="rsz:108848836"/>
<organism evidence="2 3">
    <name type="scientific">Raphanus sativus</name>
    <name type="common">Radish</name>
    <name type="synonym">Raphanus raphanistrum var. sativus</name>
    <dbReference type="NCBI Taxonomy" id="3726"/>
    <lineage>
        <taxon>Eukaryota</taxon>
        <taxon>Viridiplantae</taxon>
        <taxon>Streptophyta</taxon>
        <taxon>Embryophyta</taxon>
        <taxon>Tracheophyta</taxon>
        <taxon>Spermatophyta</taxon>
        <taxon>Magnoliopsida</taxon>
        <taxon>eudicotyledons</taxon>
        <taxon>Gunneridae</taxon>
        <taxon>Pentapetalae</taxon>
        <taxon>rosids</taxon>
        <taxon>malvids</taxon>
        <taxon>Brassicales</taxon>
        <taxon>Brassicaceae</taxon>
        <taxon>Brassiceae</taxon>
        <taxon>Raphanus</taxon>
    </lineage>
</organism>
<evidence type="ECO:0000259" key="1">
    <source>
        <dbReference type="Pfam" id="PF22936"/>
    </source>
</evidence>
<dbReference type="Pfam" id="PF22936">
    <property type="entry name" value="Pol_BBD"/>
    <property type="match status" value="1"/>
</dbReference>
<feature type="domain" description="Retrovirus-related Pol polyprotein from transposon TNT 1-94-like beta-barrel" evidence="1">
    <location>
        <begin position="180"/>
        <end position="241"/>
    </location>
</feature>
<dbReference type="GeneID" id="108848836"/>
<dbReference type="RefSeq" id="XP_018477791.2">
    <property type="nucleotide sequence ID" value="XM_018622289.2"/>
</dbReference>
<dbReference type="Proteomes" id="UP000504610">
    <property type="component" value="Chromosome 1"/>
</dbReference>
<proteinExistence type="predicted"/>
<reference evidence="2" key="1">
    <citation type="journal article" date="2019" name="Database">
        <title>The radish genome database (RadishGD): an integrated information resource for radish genomics.</title>
        <authorList>
            <person name="Yu H.J."/>
            <person name="Baek S."/>
            <person name="Lee Y.J."/>
            <person name="Cho A."/>
            <person name="Mun J.H."/>
        </authorList>
    </citation>
    <scope>NUCLEOTIDE SEQUENCE [LARGE SCALE GENOMIC DNA]</scope>
    <source>
        <strain evidence="2">cv. WK10039</strain>
    </source>
</reference>
<protein>
    <submittedName>
        <fullName evidence="3">Uncharacterized protein LOC108848836</fullName>
    </submittedName>
</protein>
<dbReference type="InterPro" id="IPR054722">
    <property type="entry name" value="PolX-like_BBD"/>
</dbReference>
<sequence length="244" mass="28431">MKDAEKIDDFSGKLAEIASKSAALGVSIEESKLVKKFLTSLPRRKYIHIVASLEQVLDLNKTRFEDITGRLKAYEEWVFEEEEPQEDPTKMMYTNTEAQPNQYNETIIEIIEAEEDDHTTKGHYVTDCPDWILKLQEAQENDNIETQDADELMMHEIVYLNEKNCRPDKYETNTNADDIWYLDNRASNHMTRDRRYFSQIDTAITGKVRLGNDSRIDIKGKRTISFVDMNGESKKMMDVYFTST</sequence>
<evidence type="ECO:0000313" key="3">
    <source>
        <dbReference type="RefSeq" id="XP_018477791.2"/>
    </source>
</evidence>
<gene>
    <name evidence="3" type="primary">LOC108848836</name>
</gene>
<dbReference type="AlphaFoldDB" id="A0A6J0N1B5"/>
<reference evidence="3" key="2">
    <citation type="submission" date="2025-08" db="UniProtKB">
        <authorList>
            <consortium name="RefSeq"/>
        </authorList>
    </citation>
    <scope>IDENTIFICATION</scope>
    <source>
        <tissue evidence="3">Leaf</tissue>
    </source>
</reference>
<name>A0A6J0N1B5_RAPSA</name>
<evidence type="ECO:0000313" key="2">
    <source>
        <dbReference type="Proteomes" id="UP000504610"/>
    </source>
</evidence>